<keyword evidence="8 10" id="KW-0386">Hypusine biosynthesis</keyword>
<keyword evidence="4" id="KW-0677">Repeat</keyword>
<organism evidence="14 15">
    <name type="scientific">Botryobasidium botryosum (strain FD-172 SS1)</name>
    <dbReference type="NCBI Taxonomy" id="930990"/>
    <lineage>
        <taxon>Eukaryota</taxon>
        <taxon>Fungi</taxon>
        <taxon>Dikarya</taxon>
        <taxon>Basidiomycota</taxon>
        <taxon>Agaricomycotina</taxon>
        <taxon>Agaricomycetes</taxon>
        <taxon>Cantharellales</taxon>
        <taxon>Botryobasidiaceae</taxon>
        <taxon>Botryobasidium</taxon>
    </lineage>
</organism>
<evidence type="ECO:0000313" key="15">
    <source>
        <dbReference type="Proteomes" id="UP000027195"/>
    </source>
</evidence>
<name>A0A067MTX6_BOTB1</name>
<evidence type="ECO:0000256" key="10">
    <source>
        <dbReference type="HAMAP-Rule" id="MF_03101"/>
    </source>
</evidence>
<comment type="pathway">
    <text evidence="2 10">Protein modification; eIF5A hypusination.</text>
</comment>
<dbReference type="InterPro" id="IPR004155">
    <property type="entry name" value="PBS_lyase_HEAT"/>
</dbReference>
<dbReference type="HOGENOM" id="CLU_053974_0_0_1"/>
<feature type="binding site" evidence="10">
    <location>
        <position position="231"/>
    </location>
    <ligand>
        <name>Fe cation</name>
        <dbReference type="ChEBI" id="CHEBI:24875"/>
        <label>2</label>
    </ligand>
</feature>
<feature type="repeat" description="HEAT" evidence="11">
    <location>
        <begin position="77"/>
        <end position="117"/>
    </location>
</feature>
<dbReference type="Gene3D" id="1.25.10.10">
    <property type="entry name" value="Leucine-rich Repeat Variant"/>
    <property type="match status" value="2"/>
</dbReference>
<evidence type="ECO:0000256" key="1">
    <source>
        <dbReference type="ARBA" id="ARBA00000068"/>
    </source>
</evidence>
<accession>A0A067MTX6</accession>
<comment type="cofactor">
    <cofactor evidence="10">
        <name>Fe(2+)</name>
        <dbReference type="ChEBI" id="CHEBI:29033"/>
    </cofactor>
    <text evidence="10">Binds 2 Fe(2+) ions per subunit.</text>
</comment>
<feature type="binding site" evidence="10">
    <location>
        <position position="265"/>
    </location>
    <ligand>
        <name>Fe cation</name>
        <dbReference type="ChEBI" id="CHEBI:24875"/>
        <label>2</label>
    </ligand>
</feature>
<dbReference type="InterPro" id="IPR021133">
    <property type="entry name" value="HEAT_type_2"/>
</dbReference>
<keyword evidence="15" id="KW-1185">Reference proteome</keyword>
<dbReference type="InterPro" id="IPR000225">
    <property type="entry name" value="Armadillo"/>
</dbReference>
<dbReference type="SUPFAM" id="SSF48371">
    <property type="entry name" value="ARM repeat"/>
    <property type="match status" value="1"/>
</dbReference>
<dbReference type="PROSITE" id="PS50077">
    <property type="entry name" value="HEAT_REPEAT"/>
    <property type="match status" value="1"/>
</dbReference>
<protein>
    <recommendedName>
        <fullName evidence="10">Deoxyhypusine hydroxylase</fullName>
        <shortName evidence="10">DOHH</shortName>
        <ecNumber evidence="10">1.14.99.29</ecNumber>
    </recommendedName>
    <alternativeName>
        <fullName evidence="10">Deoxyhypusine dioxygenase</fullName>
    </alternativeName>
    <alternativeName>
        <fullName evidence="10">Deoxyhypusine monooxygenase</fullName>
    </alternativeName>
</protein>
<sequence>MTAAINVTPEDLISLEETLLNTSGKTLLPERFRALFTLKAIGDQRAVGIIAKGFRDSSALLKHELAYVLGQISDPSAVPVLSAVLEDKSEDPMVRHEAAEALGALSSVESIPLLKKYTTDQEQCVRETCEIALDKIEWDRSEEAKQLKKNAQFTSIDPAPPLSHSSLVSPPTSTSAPGGIDVQTLRAALLDTSLPLFKRYRAMFGLRNVGTPEAIDALCDGFADQSALFKHEIAFILGQLSHPHSIPALMKVLHATSESDMVRHEAAEALGGITMDEQDGARVLDELREWIKKPEAPEVVRQSCEIAVDMWEYENSDQFQYANGLEKAQTNSVVV</sequence>
<dbReference type="PANTHER" id="PTHR12697:SF5">
    <property type="entry name" value="DEOXYHYPUSINE HYDROXYLASE"/>
    <property type="match status" value="1"/>
</dbReference>
<dbReference type="EC" id="1.14.99.29" evidence="10"/>
<feature type="binding site" evidence="10">
    <location>
        <position position="64"/>
    </location>
    <ligand>
        <name>Fe cation</name>
        <dbReference type="ChEBI" id="CHEBI:24875"/>
        <label>1</label>
    </ligand>
</feature>
<dbReference type="STRING" id="930990.A0A067MTX6"/>
<evidence type="ECO:0000256" key="9">
    <source>
        <dbReference type="ARBA" id="ARBA00045876"/>
    </source>
</evidence>
<feature type="repeat" description="ARM" evidence="12">
    <location>
        <begin position="244"/>
        <end position="279"/>
    </location>
</feature>
<dbReference type="Pfam" id="PF13646">
    <property type="entry name" value="HEAT_2"/>
    <property type="match status" value="2"/>
</dbReference>
<evidence type="ECO:0000256" key="11">
    <source>
        <dbReference type="PROSITE-ProRule" id="PRU00103"/>
    </source>
</evidence>
<dbReference type="UniPathway" id="UPA00354"/>
<evidence type="ECO:0000256" key="8">
    <source>
        <dbReference type="ARBA" id="ARBA00023256"/>
    </source>
</evidence>
<keyword evidence="3 10" id="KW-0479">Metal-binding</keyword>
<feature type="region of interest" description="Disordered" evidence="13">
    <location>
        <begin position="152"/>
        <end position="178"/>
    </location>
</feature>
<comment type="function">
    <text evidence="9">Catalyzes the hydroxylation of the N(6)-(4-aminobutyl)-L-lysine intermediate produced by deoxyhypusine synthase/DHPS on a critical lysine of the eukaryotic translation initiation factor 5A/eIF-5A. This is the second step of the post-translational modification of that lysine into an unusual amino acid residue named hypusine. Hypusination is unique to mature eIF-5A factor and is essential for its function.</text>
</comment>
<dbReference type="InterPro" id="IPR027517">
    <property type="entry name" value="Deoxyhypusine_hydroxylase"/>
</dbReference>
<dbReference type="InterPro" id="IPR011989">
    <property type="entry name" value="ARM-like"/>
</dbReference>
<feature type="compositionally biased region" description="Low complexity" evidence="13">
    <location>
        <begin position="162"/>
        <end position="177"/>
    </location>
</feature>
<feature type="binding site" evidence="10">
    <location>
        <position position="63"/>
    </location>
    <ligand>
        <name>Fe cation</name>
        <dbReference type="ChEBI" id="CHEBI:24875"/>
        <label>1</label>
    </ligand>
</feature>
<keyword evidence="7 10" id="KW-0503">Monooxygenase</keyword>
<evidence type="ECO:0000256" key="13">
    <source>
        <dbReference type="SAM" id="MobiDB-lite"/>
    </source>
</evidence>
<dbReference type="SMART" id="SM00567">
    <property type="entry name" value="EZ_HEAT"/>
    <property type="match status" value="6"/>
</dbReference>
<dbReference type="OrthoDB" id="421002at2759"/>
<comment type="catalytic activity">
    <reaction evidence="1 10">
        <text>[eIF5A protein]-deoxyhypusine + AH2 + O2 = [eIF5A protein]-hypusine + A + H2O</text>
        <dbReference type="Rhea" id="RHEA:14101"/>
        <dbReference type="Rhea" id="RHEA-COMP:10144"/>
        <dbReference type="Rhea" id="RHEA-COMP:12592"/>
        <dbReference type="ChEBI" id="CHEBI:13193"/>
        <dbReference type="ChEBI" id="CHEBI:15377"/>
        <dbReference type="ChEBI" id="CHEBI:15379"/>
        <dbReference type="ChEBI" id="CHEBI:17499"/>
        <dbReference type="ChEBI" id="CHEBI:82657"/>
        <dbReference type="ChEBI" id="CHEBI:91175"/>
        <dbReference type="EC" id="1.14.99.29"/>
    </reaction>
</comment>
<evidence type="ECO:0000256" key="3">
    <source>
        <dbReference type="ARBA" id="ARBA00022723"/>
    </source>
</evidence>
<gene>
    <name evidence="10" type="primary">LIA1</name>
    <name evidence="14" type="ORF">BOTBODRAFT_32026</name>
</gene>
<keyword evidence="6 10" id="KW-0408">Iron</keyword>
<comment type="function">
    <text evidence="10">Catalyzes the hydroxylation of the N(6)-(4-aminobutyl)-L-lysine intermediate to form hypusine, an essential post-translational modification only found in mature eIF-5A factor.</text>
</comment>
<dbReference type="PROSITE" id="PS50176">
    <property type="entry name" value="ARM_REPEAT"/>
    <property type="match status" value="1"/>
</dbReference>
<dbReference type="GO" id="GO:0046872">
    <property type="term" value="F:metal ion binding"/>
    <property type="evidence" value="ECO:0007669"/>
    <property type="project" value="UniProtKB-KW"/>
</dbReference>
<dbReference type="GO" id="GO:0005737">
    <property type="term" value="C:cytoplasm"/>
    <property type="evidence" value="ECO:0007669"/>
    <property type="project" value="UniProtKB-SubCell"/>
</dbReference>
<dbReference type="Proteomes" id="UP000027195">
    <property type="component" value="Unassembled WGS sequence"/>
</dbReference>
<dbReference type="AlphaFoldDB" id="A0A067MTX6"/>
<feature type="binding site" evidence="10">
    <location>
        <position position="264"/>
    </location>
    <ligand>
        <name>Fe cation</name>
        <dbReference type="ChEBI" id="CHEBI:24875"/>
        <label>2</label>
    </ligand>
</feature>
<dbReference type="HAMAP" id="MF_03101">
    <property type="entry name" value="Deoxyhypusine_hydroxylase"/>
    <property type="match status" value="1"/>
</dbReference>
<dbReference type="InterPro" id="IPR016024">
    <property type="entry name" value="ARM-type_fold"/>
</dbReference>
<evidence type="ECO:0000256" key="6">
    <source>
        <dbReference type="ARBA" id="ARBA00023004"/>
    </source>
</evidence>
<dbReference type="GO" id="GO:0005634">
    <property type="term" value="C:nucleus"/>
    <property type="evidence" value="ECO:0007669"/>
    <property type="project" value="UniProtKB-SubCell"/>
</dbReference>
<dbReference type="InParanoid" id="A0A067MTX6"/>
<dbReference type="EMBL" id="KL198034">
    <property type="protein sequence ID" value="KDQ15021.1"/>
    <property type="molecule type" value="Genomic_DNA"/>
</dbReference>
<feature type="binding site" evidence="10">
    <location>
        <position position="232"/>
    </location>
    <ligand>
        <name>Fe cation</name>
        <dbReference type="ChEBI" id="CHEBI:24875"/>
        <label>2</label>
    </ligand>
</feature>
<feature type="binding site" evidence="10">
    <location>
        <position position="96"/>
    </location>
    <ligand>
        <name>Fe cation</name>
        <dbReference type="ChEBI" id="CHEBI:24875"/>
        <label>1</label>
    </ligand>
</feature>
<evidence type="ECO:0000313" key="14">
    <source>
        <dbReference type="EMBL" id="KDQ15021.1"/>
    </source>
</evidence>
<evidence type="ECO:0000256" key="12">
    <source>
        <dbReference type="PROSITE-ProRule" id="PRU00259"/>
    </source>
</evidence>
<proteinExistence type="inferred from homology"/>
<feature type="binding site" evidence="10">
    <location>
        <position position="97"/>
    </location>
    <ligand>
        <name>Fe cation</name>
        <dbReference type="ChEBI" id="CHEBI:24875"/>
        <label>1</label>
    </ligand>
</feature>
<evidence type="ECO:0000256" key="5">
    <source>
        <dbReference type="ARBA" id="ARBA00023002"/>
    </source>
</evidence>
<keyword evidence="5 10" id="KW-0560">Oxidoreductase</keyword>
<keyword evidence="10" id="KW-0963">Cytoplasm</keyword>
<reference evidence="15" key="1">
    <citation type="journal article" date="2014" name="Proc. Natl. Acad. Sci. U.S.A.">
        <title>Extensive sampling of basidiomycete genomes demonstrates inadequacy of the white-rot/brown-rot paradigm for wood decay fungi.</title>
        <authorList>
            <person name="Riley R."/>
            <person name="Salamov A.A."/>
            <person name="Brown D.W."/>
            <person name="Nagy L.G."/>
            <person name="Floudas D."/>
            <person name="Held B.W."/>
            <person name="Levasseur A."/>
            <person name="Lombard V."/>
            <person name="Morin E."/>
            <person name="Otillar R."/>
            <person name="Lindquist E.A."/>
            <person name="Sun H."/>
            <person name="LaButti K.M."/>
            <person name="Schmutz J."/>
            <person name="Jabbour D."/>
            <person name="Luo H."/>
            <person name="Baker S.E."/>
            <person name="Pisabarro A.G."/>
            <person name="Walton J.D."/>
            <person name="Blanchette R.A."/>
            <person name="Henrissat B."/>
            <person name="Martin F."/>
            <person name="Cullen D."/>
            <person name="Hibbett D.S."/>
            <person name="Grigoriev I.V."/>
        </authorList>
    </citation>
    <scope>NUCLEOTIDE SEQUENCE [LARGE SCALE GENOMIC DNA]</scope>
    <source>
        <strain evidence="15">FD-172 SS1</strain>
    </source>
</reference>
<dbReference type="PANTHER" id="PTHR12697">
    <property type="entry name" value="PBS LYASE HEAT-LIKE PROTEIN"/>
    <property type="match status" value="1"/>
</dbReference>
<dbReference type="FunCoup" id="A0A067MTX6">
    <property type="interactions" value="370"/>
</dbReference>
<keyword evidence="10" id="KW-0539">Nucleus</keyword>
<evidence type="ECO:0000256" key="7">
    <source>
        <dbReference type="ARBA" id="ARBA00023033"/>
    </source>
</evidence>
<comment type="similarity">
    <text evidence="10">Belongs to the deoxyhypusine hydroxylase family.</text>
</comment>
<evidence type="ECO:0000256" key="4">
    <source>
        <dbReference type="ARBA" id="ARBA00022737"/>
    </source>
</evidence>
<dbReference type="GO" id="GO:0019135">
    <property type="term" value="F:deoxyhypusine monooxygenase activity"/>
    <property type="evidence" value="ECO:0007669"/>
    <property type="project" value="UniProtKB-UniRule"/>
</dbReference>
<comment type="subcellular location">
    <subcellularLocation>
        <location evidence="10">Cytoplasm</location>
    </subcellularLocation>
    <subcellularLocation>
        <location evidence="10">Nucleus</location>
    </subcellularLocation>
</comment>
<evidence type="ECO:0000256" key="2">
    <source>
        <dbReference type="ARBA" id="ARBA00005041"/>
    </source>
</evidence>